<evidence type="ECO:0000313" key="3">
    <source>
        <dbReference type="Proteomes" id="UP001172102"/>
    </source>
</evidence>
<protein>
    <recommendedName>
        <fullName evidence="1">ABM domain-containing protein</fullName>
    </recommendedName>
</protein>
<name>A0AA40AZ26_9PEZI</name>
<dbReference type="Pfam" id="PF03992">
    <property type="entry name" value="ABM"/>
    <property type="match status" value="1"/>
</dbReference>
<reference evidence="2" key="1">
    <citation type="submission" date="2023-06" db="EMBL/GenBank/DDBJ databases">
        <title>Genome-scale phylogeny and comparative genomics of the fungal order Sordariales.</title>
        <authorList>
            <consortium name="Lawrence Berkeley National Laboratory"/>
            <person name="Hensen N."/>
            <person name="Bonometti L."/>
            <person name="Westerberg I."/>
            <person name="Brannstrom I.O."/>
            <person name="Guillou S."/>
            <person name="Cros-Aarteil S."/>
            <person name="Calhoun S."/>
            <person name="Haridas S."/>
            <person name="Kuo A."/>
            <person name="Mondo S."/>
            <person name="Pangilinan J."/>
            <person name="Riley R."/>
            <person name="Labutti K."/>
            <person name="Andreopoulos B."/>
            <person name="Lipzen A."/>
            <person name="Chen C."/>
            <person name="Yanf M."/>
            <person name="Daum C."/>
            <person name="Ng V."/>
            <person name="Clum A."/>
            <person name="Steindorff A."/>
            <person name="Ohm R."/>
            <person name="Martin F."/>
            <person name="Silar P."/>
            <person name="Natvig D."/>
            <person name="Lalanne C."/>
            <person name="Gautier V."/>
            <person name="Ament-Velasquez S.L."/>
            <person name="Kruys A."/>
            <person name="Hutchinson M.I."/>
            <person name="Powell A.J."/>
            <person name="Barry K."/>
            <person name="Miller A.N."/>
            <person name="Grigoriev I.V."/>
            <person name="Debuchy R."/>
            <person name="Gladieux P."/>
            <person name="Thoren M.H."/>
            <person name="Johannesson H."/>
        </authorList>
    </citation>
    <scope>NUCLEOTIDE SEQUENCE</scope>
    <source>
        <strain evidence="2">SMH4607-1</strain>
    </source>
</reference>
<gene>
    <name evidence="2" type="ORF">B0H67DRAFT_641144</name>
</gene>
<evidence type="ECO:0000313" key="2">
    <source>
        <dbReference type="EMBL" id="KAK0724631.1"/>
    </source>
</evidence>
<proteinExistence type="predicted"/>
<comment type="caution">
    <text evidence="2">The sequence shown here is derived from an EMBL/GenBank/DDBJ whole genome shotgun (WGS) entry which is preliminary data.</text>
</comment>
<feature type="domain" description="ABM" evidence="1">
    <location>
        <begin position="25"/>
        <end position="99"/>
    </location>
</feature>
<dbReference type="Gene3D" id="3.30.70.100">
    <property type="match status" value="1"/>
</dbReference>
<keyword evidence="3" id="KW-1185">Reference proteome</keyword>
<dbReference type="SUPFAM" id="SSF54909">
    <property type="entry name" value="Dimeric alpha+beta barrel"/>
    <property type="match status" value="1"/>
</dbReference>
<dbReference type="InterPro" id="IPR007138">
    <property type="entry name" value="ABM_dom"/>
</dbReference>
<accession>A0AA40AZ26</accession>
<dbReference type="EMBL" id="JAUKUA010000002">
    <property type="protein sequence ID" value="KAK0724631.1"/>
    <property type="molecule type" value="Genomic_DNA"/>
</dbReference>
<organism evidence="2 3">
    <name type="scientific">Lasiosphaeris hirsuta</name>
    <dbReference type="NCBI Taxonomy" id="260670"/>
    <lineage>
        <taxon>Eukaryota</taxon>
        <taxon>Fungi</taxon>
        <taxon>Dikarya</taxon>
        <taxon>Ascomycota</taxon>
        <taxon>Pezizomycotina</taxon>
        <taxon>Sordariomycetes</taxon>
        <taxon>Sordariomycetidae</taxon>
        <taxon>Sordariales</taxon>
        <taxon>Lasiosphaeriaceae</taxon>
        <taxon>Lasiosphaeris</taxon>
    </lineage>
</organism>
<dbReference type="Proteomes" id="UP001172102">
    <property type="component" value="Unassembled WGS sequence"/>
</dbReference>
<evidence type="ECO:0000259" key="1">
    <source>
        <dbReference type="Pfam" id="PF03992"/>
    </source>
</evidence>
<dbReference type="AlphaFoldDB" id="A0AA40AZ26"/>
<sequence>MASENIEFDISILPACLSNVPEDEFCVYGTVHADPEHADTLETVYAITTHIAKFEPGVVYYCTSRDTEDPTVFHFFARFAGREAFFAHLSQPDVQKLMKKEHIKDMSAKFVKPILPVWPG</sequence>
<dbReference type="InterPro" id="IPR011008">
    <property type="entry name" value="Dimeric_a/b-barrel"/>
</dbReference>